<dbReference type="InterPro" id="IPR039959">
    <property type="entry name" value="Fimbrin/Plastin"/>
</dbReference>
<reference evidence="7 8" key="1">
    <citation type="submission" date="2011-02" db="EMBL/GenBank/DDBJ databases">
        <title>The Genome Sequence of Sphaeroforma arctica JP610.</title>
        <authorList>
            <consortium name="The Broad Institute Genome Sequencing Platform"/>
            <person name="Russ C."/>
            <person name="Cuomo C."/>
            <person name="Young S.K."/>
            <person name="Zeng Q."/>
            <person name="Gargeya S."/>
            <person name="Alvarado L."/>
            <person name="Berlin A."/>
            <person name="Chapman S.B."/>
            <person name="Chen Z."/>
            <person name="Freedman E."/>
            <person name="Gellesch M."/>
            <person name="Goldberg J."/>
            <person name="Griggs A."/>
            <person name="Gujja S."/>
            <person name="Heilman E."/>
            <person name="Heiman D."/>
            <person name="Howarth C."/>
            <person name="Mehta T."/>
            <person name="Neiman D."/>
            <person name="Pearson M."/>
            <person name="Roberts A."/>
            <person name="Saif S."/>
            <person name="Shea T."/>
            <person name="Shenoy N."/>
            <person name="Sisk P."/>
            <person name="Stolte C."/>
            <person name="Sykes S."/>
            <person name="White J."/>
            <person name="Yandava C."/>
            <person name="Burger G."/>
            <person name="Gray M.W."/>
            <person name="Holland P.W.H."/>
            <person name="King N."/>
            <person name="Lang F.B.F."/>
            <person name="Roger A.J."/>
            <person name="Ruiz-Trillo I."/>
            <person name="Haas B."/>
            <person name="Nusbaum C."/>
            <person name="Birren B."/>
        </authorList>
    </citation>
    <scope>NUCLEOTIDE SEQUENCE [LARGE SCALE GENOMIC DNA]</scope>
    <source>
        <strain evidence="7 8">JP610</strain>
    </source>
</reference>
<dbReference type="PANTHER" id="PTHR19961">
    <property type="entry name" value="FIMBRIN/PLASTIN"/>
    <property type="match status" value="1"/>
</dbReference>
<evidence type="ECO:0000256" key="1">
    <source>
        <dbReference type="ARBA" id="ARBA00022723"/>
    </source>
</evidence>
<keyword evidence="1" id="KW-0479">Metal-binding</keyword>
<dbReference type="Proteomes" id="UP000054560">
    <property type="component" value="Unassembled WGS sequence"/>
</dbReference>
<evidence type="ECO:0000313" key="8">
    <source>
        <dbReference type="Proteomes" id="UP000054560"/>
    </source>
</evidence>
<keyword evidence="3" id="KW-0106">Calcium</keyword>
<dbReference type="SMART" id="SM00033">
    <property type="entry name" value="CH"/>
    <property type="match status" value="4"/>
</dbReference>
<dbReference type="GO" id="GO:0005737">
    <property type="term" value="C:cytoplasm"/>
    <property type="evidence" value="ECO:0007669"/>
    <property type="project" value="TreeGrafter"/>
</dbReference>
<dbReference type="eggNOG" id="KOG0046">
    <property type="taxonomic scope" value="Eukaryota"/>
</dbReference>
<feature type="domain" description="Calponin-homology (CH)" evidence="6">
    <location>
        <begin position="202"/>
        <end position="307"/>
    </location>
</feature>
<evidence type="ECO:0000256" key="4">
    <source>
        <dbReference type="ARBA" id="ARBA00023203"/>
    </source>
</evidence>
<proteinExistence type="predicted"/>
<dbReference type="GO" id="GO:0046872">
    <property type="term" value="F:metal ion binding"/>
    <property type="evidence" value="ECO:0007669"/>
    <property type="project" value="UniProtKB-KW"/>
</dbReference>
<dbReference type="GeneID" id="25906900"/>
<dbReference type="GO" id="GO:0071944">
    <property type="term" value="C:cell periphery"/>
    <property type="evidence" value="ECO:0007669"/>
    <property type="project" value="UniProtKB-ARBA"/>
</dbReference>
<dbReference type="GO" id="GO:0051015">
    <property type="term" value="F:actin filament binding"/>
    <property type="evidence" value="ECO:0007669"/>
    <property type="project" value="InterPro"/>
</dbReference>
<dbReference type="CDD" id="cd21295">
    <property type="entry name" value="CH_PLS_rpt2"/>
    <property type="match status" value="1"/>
</dbReference>
<feature type="domain" description="Calponin-homology (CH)" evidence="6">
    <location>
        <begin position="446"/>
        <end position="555"/>
    </location>
</feature>
<gene>
    <name evidence="7" type="ORF">SARC_06396</name>
</gene>
<evidence type="ECO:0000256" key="3">
    <source>
        <dbReference type="ARBA" id="ARBA00022837"/>
    </source>
</evidence>
<evidence type="ECO:0000256" key="2">
    <source>
        <dbReference type="ARBA" id="ARBA00022737"/>
    </source>
</evidence>
<dbReference type="PROSITE" id="PS00020">
    <property type="entry name" value="ACTININ_2"/>
    <property type="match status" value="1"/>
</dbReference>
<dbReference type="FunFam" id="1.10.418.10:FF:000016">
    <property type="entry name" value="Probable fimbrin"/>
    <property type="match status" value="1"/>
</dbReference>
<dbReference type="PANTHER" id="PTHR19961:SF18">
    <property type="entry name" value="FI19014P1"/>
    <property type="match status" value="1"/>
</dbReference>
<keyword evidence="2" id="KW-0677">Repeat</keyword>
<organism evidence="7 8">
    <name type="scientific">Sphaeroforma arctica JP610</name>
    <dbReference type="NCBI Taxonomy" id="667725"/>
    <lineage>
        <taxon>Eukaryota</taxon>
        <taxon>Ichthyosporea</taxon>
        <taxon>Ichthyophonida</taxon>
        <taxon>Sphaeroforma</taxon>
    </lineage>
</organism>
<dbReference type="AlphaFoldDB" id="A0A0L0FWP8"/>
<evidence type="ECO:0000256" key="5">
    <source>
        <dbReference type="ARBA" id="ARBA00073963"/>
    </source>
</evidence>
<dbReference type="RefSeq" id="XP_014155167.1">
    <property type="nucleotide sequence ID" value="XM_014299692.1"/>
</dbReference>
<dbReference type="InterPro" id="IPR001715">
    <property type="entry name" value="CH_dom"/>
</dbReference>
<dbReference type="OrthoDB" id="431378at2759"/>
<evidence type="ECO:0000313" key="7">
    <source>
        <dbReference type="EMBL" id="KNC81265.1"/>
    </source>
</evidence>
<feature type="domain" description="Calponin-homology (CH)" evidence="6">
    <location>
        <begin position="325"/>
        <end position="433"/>
    </location>
</feature>
<dbReference type="GO" id="GO:0032432">
    <property type="term" value="C:actin filament bundle"/>
    <property type="evidence" value="ECO:0007669"/>
    <property type="project" value="TreeGrafter"/>
</dbReference>
<dbReference type="Gene3D" id="1.10.418.10">
    <property type="entry name" value="Calponin-like domain"/>
    <property type="match status" value="4"/>
</dbReference>
<dbReference type="InterPro" id="IPR036872">
    <property type="entry name" value="CH_dom_sf"/>
</dbReference>
<sequence length="569" mass="63469">MTLSNEEISEIKTVFAIKLKKETGFKKAIKTVDGVEQFGGTTKASASGTTHSATEDEKVAFVDWINYSLGEDEDLKKSGVVPVSQDGDSLYTACHDGVLMSKLINTAVPNTIDERALNMGTNISIYKIHENQTLSINSSKAIGCNVVNVGAQDLIDGVPHLCLGIIWQIIRIGLLTKVNLNMCPGLVRLVEGDETLQDLMALPAEQILLRWFNFQLKEAGSDKQVKNFSADIKDSEGYTVLLKQIAPKEFGVDLTPLQESNLEKRAESMLVNATKIDCRRFVKPKDVTNGNAKLNLAFVANLFNLYPHLEIEEEEIVEIEEINETREEKTFRNWMNSLGVQYVGSIYQDLRDGQVLLELFDKVYPGLVDWKIVNKAPFTKMGGIMKKIENDNYAVKLGQEKKFSLIGIDGKDIYDGHQMFTLAIVWQLMRAYTLEMLKNIAKTDQPMVDKDIIAWTNSKLAEYEKSSSIKNFKNSSISDSMAVIDLIDSIKPGSINYDHVIKNASSEKDELTNAKYAISMARKVGAGVYALPEDIVEVNQKMVMTVFACIMYASYADDRAKSAQDLRGD</sequence>
<dbReference type="FunFam" id="1.10.418.10:FF:000027">
    <property type="entry name" value="Probable fimbrin"/>
    <property type="match status" value="1"/>
</dbReference>
<dbReference type="GO" id="GO:0005884">
    <property type="term" value="C:actin filament"/>
    <property type="evidence" value="ECO:0007669"/>
    <property type="project" value="TreeGrafter"/>
</dbReference>
<dbReference type="STRING" id="667725.A0A0L0FWP8"/>
<dbReference type="CDD" id="cd21298">
    <property type="entry name" value="CH_PLS_rpt3"/>
    <property type="match status" value="1"/>
</dbReference>
<dbReference type="EMBL" id="KQ242051">
    <property type="protein sequence ID" value="KNC81265.1"/>
    <property type="molecule type" value="Genomic_DNA"/>
</dbReference>
<dbReference type="GO" id="GO:0051639">
    <property type="term" value="P:actin filament network formation"/>
    <property type="evidence" value="ECO:0007669"/>
    <property type="project" value="TreeGrafter"/>
</dbReference>
<dbReference type="FunFam" id="1.10.418.10:FF:000010">
    <property type="entry name" value="Plastin-3 isoform 1"/>
    <property type="match status" value="1"/>
</dbReference>
<dbReference type="Pfam" id="PF00307">
    <property type="entry name" value="CH"/>
    <property type="match status" value="4"/>
</dbReference>
<dbReference type="PROSITE" id="PS50021">
    <property type="entry name" value="CH"/>
    <property type="match status" value="4"/>
</dbReference>
<accession>A0A0L0FWP8</accession>
<dbReference type="CDD" id="cd21301">
    <property type="entry name" value="CH_PLS_rpt4"/>
    <property type="match status" value="1"/>
</dbReference>
<evidence type="ECO:0000259" key="6">
    <source>
        <dbReference type="PROSITE" id="PS50021"/>
    </source>
</evidence>
<feature type="domain" description="Calponin-homology (CH)" evidence="6">
    <location>
        <begin position="55"/>
        <end position="174"/>
    </location>
</feature>
<dbReference type="GO" id="GO:0051017">
    <property type="term" value="P:actin filament bundle assembly"/>
    <property type="evidence" value="ECO:0007669"/>
    <property type="project" value="InterPro"/>
</dbReference>
<dbReference type="PROSITE" id="PS00019">
    <property type="entry name" value="ACTININ_1"/>
    <property type="match status" value="1"/>
</dbReference>
<keyword evidence="4" id="KW-0009">Actin-binding</keyword>
<dbReference type="SUPFAM" id="SSF47576">
    <property type="entry name" value="Calponin-homology domain, CH-domain"/>
    <property type="match status" value="1"/>
</dbReference>
<dbReference type="FunFam" id="1.10.418.10:FF:000042">
    <property type="entry name" value="Fimbrin, putative"/>
    <property type="match status" value="1"/>
</dbReference>
<name>A0A0L0FWP8_9EUKA</name>
<dbReference type="InterPro" id="IPR001589">
    <property type="entry name" value="Actinin_actin-bd_CS"/>
</dbReference>
<keyword evidence="8" id="KW-1185">Reference proteome</keyword>
<protein>
    <recommendedName>
        <fullName evidence="5">Fimbrin</fullName>
    </recommendedName>
</protein>